<keyword evidence="4" id="KW-1185">Reference proteome</keyword>
<sequence>MRHVRIAAPSAAAAVLLLAGCGISPSPNAPAATKAAAAKASPDPEQQFLKAVHDVPIDSWTTAGPSDAELLTYPEQWCAGLAAGHSAAYLFDMHQGNLYPIGQDWGTAKADAYKVLVMGVTAYCPKYRSQLLDELRASGDY</sequence>
<dbReference type="Proteomes" id="UP000305778">
    <property type="component" value="Unassembled WGS sequence"/>
</dbReference>
<evidence type="ECO:0000259" key="2">
    <source>
        <dbReference type="Pfam" id="PF05305"/>
    </source>
</evidence>
<dbReference type="RefSeq" id="WP_136723213.1">
    <property type="nucleotide sequence ID" value="NZ_SUMC01000007.1"/>
</dbReference>
<name>A0A4U0SR47_9ACTN</name>
<dbReference type="Pfam" id="PF05305">
    <property type="entry name" value="DUF732"/>
    <property type="match status" value="1"/>
</dbReference>
<proteinExistence type="predicted"/>
<dbReference type="PROSITE" id="PS51257">
    <property type="entry name" value="PROKAR_LIPOPROTEIN"/>
    <property type="match status" value="1"/>
</dbReference>
<dbReference type="InterPro" id="IPR007969">
    <property type="entry name" value="DUF732"/>
</dbReference>
<comment type="caution">
    <text evidence="3">The sequence shown here is derived from an EMBL/GenBank/DDBJ whole genome shotgun (WGS) entry which is preliminary data.</text>
</comment>
<accession>A0A4U0SR47</accession>
<feature type="signal peptide" evidence="1">
    <location>
        <begin position="1"/>
        <end position="31"/>
    </location>
</feature>
<dbReference type="OrthoDB" id="4248484at2"/>
<feature type="domain" description="DUF732" evidence="2">
    <location>
        <begin position="45"/>
        <end position="125"/>
    </location>
</feature>
<feature type="chain" id="PRO_5020306495" evidence="1">
    <location>
        <begin position="32"/>
        <end position="141"/>
    </location>
</feature>
<organism evidence="3 4">
    <name type="scientific">Actinacidiphila oryziradicis</name>
    <dbReference type="NCBI Taxonomy" id="2571141"/>
    <lineage>
        <taxon>Bacteria</taxon>
        <taxon>Bacillati</taxon>
        <taxon>Actinomycetota</taxon>
        <taxon>Actinomycetes</taxon>
        <taxon>Kitasatosporales</taxon>
        <taxon>Streptomycetaceae</taxon>
        <taxon>Actinacidiphila</taxon>
    </lineage>
</organism>
<keyword evidence="1" id="KW-0732">Signal</keyword>
<protein>
    <submittedName>
        <fullName evidence="3">DUF732 domain-containing protein</fullName>
    </submittedName>
</protein>
<evidence type="ECO:0000313" key="4">
    <source>
        <dbReference type="Proteomes" id="UP000305778"/>
    </source>
</evidence>
<evidence type="ECO:0000313" key="3">
    <source>
        <dbReference type="EMBL" id="TKA11753.1"/>
    </source>
</evidence>
<reference evidence="3 4" key="1">
    <citation type="submission" date="2019-04" db="EMBL/GenBank/DDBJ databases">
        <title>Streptomyces oryziradicis sp. nov., a novel actinomycete isolated from rhizosphere soil of rice (Oryza sativa L.).</title>
        <authorList>
            <person name="Li C."/>
        </authorList>
    </citation>
    <scope>NUCLEOTIDE SEQUENCE [LARGE SCALE GENOMIC DNA]</scope>
    <source>
        <strain evidence="3 4">NEAU-C40</strain>
    </source>
</reference>
<dbReference type="AlphaFoldDB" id="A0A4U0SR47"/>
<evidence type="ECO:0000256" key="1">
    <source>
        <dbReference type="SAM" id="SignalP"/>
    </source>
</evidence>
<dbReference type="EMBL" id="SUMC01000007">
    <property type="protein sequence ID" value="TKA11753.1"/>
    <property type="molecule type" value="Genomic_DNA"/>
</dbReference>
<gene>
    <name evidence="3" type="ORF">FCI23_10510</name>
</gene>